<dbReference type="AlphaFoldDB" id="A0A1F7Y4Q1"/>
<accession>A0A1F7Y4Q1</accession>
<evidence type="ECO:0008006" key="3">
    <source>
        <dbReference type="Google" id="ProtNLM"/>
    </source>
</evidence>
<name>A0A1F7Y4Q1_9BACT</name>
<dbReference type="Proteomes" id="UP000178750">
    <property type="component" value="Unassembled WGS sequence"/>
</dbReference>
<gene>
    <name evidence="1" type="ORF">A2863_02920</name>
</gene>
<protein>
    <recommendedName>
        <fullName evidence="3">Dockerin domain-containing protein</fullName>
    </recommendedName>
</protein>
<dbReference type="EMBL" id="MGGF01000006">
    <property type="protein sequence ID" value="OGM22271.1"/>
    <property type="molecule type" value="Genomic_DNA"/>
</dbReference>
<organism evidence="1 2">
    <name type="scientific">Candidatus Woesebacteria bacterium RIFCSPHIGHO2_01_FULL_38_9b</name>
    <dbReference type="NCBI Taxonomy" id="1802493"/>
    <lineage>
        <taxon>Bacteria</taxon>
        <taxon>Candidatus Woeseibacteriota</taxon>
    </lineage>
</organism>
<dbReference type="Gene3D" id="1.10.1330.10">
    <property type="entry name" value="Dockerin domain"/>
    <property type="match status" value="1"/>
</dbReference>
<sequence length="492" mass="52968">MSSARNSVLGNIKRSLPRDKNKRLLVLVLALILLPITVVVAQRVIRYFSGAASATLSFSAASTTLPPNQTVRLMVNSGTTQVGFARVVVKYDPAKIRLASEATTSNLLTMNNADVPTGTALPQYACTGTMPCIIKTPMSTTNTLGLITLVLAKDPRNTTLNPPSGTFELANFIFSTVTTAQTTTQVSVDEYQLVDMNSGQFTVTTQAITLNLNPGGPTVTVAPTVTLAPTQPPGNITNLVVNDTNAPDWSIRTNLQVGDVQYGDRSYTFTTIPTEYRGFEWIRTANDSKAYTETILATFKVKYDSVVYIAHDDRYTTKPTWLAGWTDTGSNILNSDAASPPPVFSLYSKNFTAGSNVTLGPNGGSGFSMYTVLVKTTDTTPPSTPTPRPTNTPIPTVIATIIPTPRPTNTPIPTNTPGPTSIVVSPTPPQCFIVGDANGDCCVNFIDYAIWRLNFGNTTTNGARDGDFNNDTRVDFIDYALWRNNFGTCTQP</sequence>
<dbReference type="SUPFAM" id="SSF63446">
    <property type="entry name" value="Type I dockerin domain"/>
    <property type="match status" value="1"/>
</dbReference>
<evidence type="ECO:0000313" key="2">
    <source>
        <dbReference type="Proteomes" id="UP000178750"/>
    </source>
</evidence>
<dbReference type="GO" id="GO:0000272">
    <property type="term" value="P:polysaccharide catabolic process"/>
    <property type="evidence" value="ECO:0007669"/>
    <property type="project" value="InterPro"/>
</dbReference>
<comment type="caution">
    <text evidence="1">The sequence shown here is derived from an EMBL/GenBank/DDBJ whole genome shotgun (WGS) entry which is preliminary data.</text>
</comment>
<reference evidence="1 2" key="1">
    <citation type="journal article" date="2016" name="Nat. Commun.">
        <title>Thousands of microbial genomes shed light on interconnected biogeochemical processes in an aquifer system.</title>
        <authorList>
            <person name="Anantharaman K."/>
            <person name="Brown C.T."/>
            <person name="Hug L.A."/>
            <person name="Sharon I."/>
            <person name="Castelle C.J."/>
            <person name="Probst A.J."/>
            <person name="Thomas B.C."/>
            <person name="Singh A."/>
            <person name="Wilkins M.J."/>
            <person name="Karaoz U."/>
            <person name="Brodie E.L."/>
            <person name="Williams K.H."/>
            <person name="Hubbard S.S."/>
            <person name="Banfield J.F."/>
        </authorList>
    </citation>
    <scope>NUCLEOTIDE SEQUENCE [LARGE SCALE GENOMIC DNA]</scope>
</reference>
<dbReference type="InterPro" id="IPR036439">
    <property type="entry name" value="Dockerin_dom_sf"/>
</dbReference>
<proteinExistence type="predicted"/>
<evidence type="ECO:0000313" key="1">
    <source>
        <dbReference type="EMBL" id="OGM22271.1"/>
    </source>
</evidence>